<proteinExistence type="predicted"/>
<protein>
    <submittedName>
        <fullName evidence="2">Uncharacterized protein</fullName>
    </submittedName>
</protein>
<comment type="caution">
    <text evidence="2">The sequence shown here is derived from an EMBL/GenBank/DDBJ whole genome shotgun (WGS) entry which is preliminary data.</text>
</comment>
<gene>
    <name evidence="2" type="ORF">HK097_007528</name>
</gene>
<sequence>MDLLDAVTTCPSPLPTVYFPPTSEPYTRLLTTFSHAQAQDLRIVYFVHADTSSNVVGSLDRYLIPPEVLLILYTQHAASLQRLVEECDAGLKERLGEGDGTELQSLHFIVCDREKQAGKGAASALRELILEHMQTLDKHAPDNVRFTFVSDDPSLSAFFRTRQPNSGRECETPTLESPYPNPMLNLPGHFTTALHPEEKKGLRRALFQSAKILLDQRDDEELFSVDEFGTAVRASNYTISMDHVINVFVLARVLRLECFGRGGSREFRSFQLSRDTLLDMEADGRLRDPDEVEAISPDLEMGDGEQQDAAPSEDPASVATIPQSPTSLKRRRSLEEGEYEESELNESHTPAKQLSGTAAHGSVTLSSPDMDNTPFSLPPTPSNEQRSEKEPRLRFKKRKKTVDADGTEEVDPLSAQQNTTLVALMQADILDIKTSRPSAESTSTITDIQQRAADEINNHNGSYVKCLGEYVNKHFPNHPPPSYKYASIPSHSITAYRCRVEVLDKTFEPADPFSTQQEAAEDASRLALLYAFSLYDLAAPLIDSEDRVARLLVKQEEEEE</sequence>
<keyword evidence="3" id="KW-1185">Reference proteome</keyword>
<dbReference type="CDD" id="cd00048">
    <property type="entry name" value="DSRM_SF"/>
    <property type="match status" value="1"/>
</dbReference>
<feature type="region of interest" description="Disordered" evidence="1">
    <location>
        <begin position="297"/>
        <end position="414"/>
    </location>
</feature>
<accession>A0AAD5X1K3</accession>
<evidence type="ECO:0000313" key="3">
    <source>
        <dbReference type="Proteomes" id="UP001212841"/>
    </source>
</evidence>
<dbReference type="Gene3D" id="3.30.160.20">
    <property type="match status" value="1"/>
</dbReference>
<dbReference type="AlphaFoldDB" id="A0AAD5X1K3"/>
<evidence type="ECO:0000256" key="1">
    <source>
        <dbReference type="SAM" id="MobiDB-lite"/>
    </source>
</evidence>
<evidence type="ECO:0000313" key="2">
    <source>
        <dbReference type="EMBL" id="KAJ3051465.1"/>
    </source>
</evidence>
<dbReference type="Proteomes" id="UP001212841">
    <property type="component" value="Unassembled WGS sequence"/>
</dbReference>
<organism evidence="2 3">
    <name type="scientific">Rhizophlyctis rosea</name>
    <dbReference type="NCBI Taxonomy" id="64517"/>
    <lineage>
        <taxon>Eukaryota</taxon>
        <taxon>Fungi</taxon>
        <taxon>Fungi incertae sedis</taxon>
        <taxon>Chytridiomycota</taxon>
        <taxon>Chytridiomycota incertae sedis</taxon>
        <taxon>Chytridiomycetes</taxon>
        <taxon>Rhizophlyctidales</taxon>
        <taxon>Rhizophlyctidaceae</taxon>
        <taxon>Rhizophlyctis</taxon>
    </lineage>
</organism>
<name>A0AAD5X1K3_9FUNG</name>
<feature type="non-terminal residue" evidence="2">
    <location>
        <position position="560"/>
    </location>
</feature>
<reference evidence="2" key="1">
    <citation type="submission" date="2020-05" db="EMBL/GenBank/DDBJ databases">
        <title>Phylogenomic resolution of chytrid fungi.</title>
        <authorList>
            <person name="Stajich J.E."/>
            <person name="Amses K."/>
            <person name="Simmons R."/>
            <person name="Seto K."/>
            <person name="Myers J."/>
            <person name="Bonds A."/>
            <person name="Quandt C.A."/>
            <person name="Barry K."/>
            <person name="Liu P."/>
            <person name="Grigoriev I."/>
            <person name="Longcore J.E."/>
            <person name="James T.Y."/>
        </authorList>
    </citation>
    <scope>NUCLEOTIDE SEQUENCE</scope>
    <source>
        <strain evidence="2">JEL0318</strain>
    </source>
</reference>
<dbReference type="EMBL" id="JADGJD010000393">
    <property type="protein sequence ID" value="KAJ3051465.1"/>
    <property type="molecule type" value="Genomic_DNA"/>
</dbReference>
<feature type="compositionally biased region" description="Polar residues" evidence="1">
    <location>
        <begin position="363"/>
        <end position="375"/>
    </location>
</feature>